<name>A0ABV3X3B3_9FIRM</name>
<accession>A0ABV3X3B3</accession>
<protein>
    <submittedName>
        <fullName evidence="2">Uncharacterized protein</fullName>
    </submittedName>
</protein>
<comment type="caution">
    <text evidence="2">The sequence shown here is derived from an EMBL/GenBank/DDBJ whole genome shotgun (WGS) entry which is preliminary data.</text>
</comment>
<evidence type="ECO:0000313" key="3">
    <source>
        <dbReference type="Proteomes" id="UP001559623"/>
    </source>
</evidence>
<keyword evidence="1" id="KW-1133">Transmembrane helix</keyword>
<dbReference type="Proteomes" id="UP001559623">
    <property type="component" value="Unassembled WGS sequence"/>
</dbReference>
<feature type="transmembrane region" description="Helical" evidence="1">
    <location>
        <begin position="35"/>
        <end position="54"/>
    </location>
</feature>
<dbReference type="EMBL" id="JARVLH010000002">
    <property type="protein sequence ID" value="MEX5284524.1"/>
    <property type="molecule type" value="Genomic_DNA"/>
</dbReference>
<organism evidence="2 3">
    <name type="scientific">Selenomonas sputigena</name>
    <dbReference type="NCBI Taxonomy" id="69823"/>
    <lineage>
        <taxon>Bacteria</taxon>
        <taxon>Bacillati</taxon>
        <taxon>Bacillota</taxon>
        <taxon>Negativicutes</taxon>
        <taxon>Selenomonadales</taxon>
        <taxon>Selenomonadaceae</taxon>
        <taxon>Selenomonas</taxon>
    </lineage>
</organism>
<evidence type="ECO:0000256" key="1">
    <source>
        <dbReference type="SAM" id="Phobius"/>
    </source>
</evidence>
<reference evidence="2 3" key="1">
    <citation type="submission" date="2023-04" db="EMBL/GenBank/DDBJ databases">
        <title>Genome Sequence of Selenomonas sputigena ATCC 33150.</title>
        <authorList>
            <person name="Miller D.P."/>
            <person name="Anvari S."/>
            <person name="Polson S.W."/>
            <person name="Macdonald M."/>
            <person name="Mcdowell J.V."/>
        </authorList>
    </citation>
    <scope>NUCLEOTIDE SEQUENCE [LARGE SCALE GENOMIC DNA]</scope>
    <source>
        <strain evidence="2 3">ATCC 33150</strain>
    </source>
</reference>
<proteinExistence type="predicted"/>
<feature type="transmembrane region" description="Helical" evidence="1">
    <location>
        <begin position="12"/>
        <end position="29"/>
    </location>
</feature>
<sequence length="68" mass="8015">MEKLKRIKKLDWFIIVVAIWLLSTLDYANLQTIDIVYLVSMAIWSVLLLVRVIFDLPHERGRGSSERK</sequence>
<evidence type="ECO:0000313" key="2">
    <source>
        <dbReference type="EMBL" id="MEX5284524.1"/>
    </source>
</evidence>
<keyword evidence="1" id="KW-0812">Transmembrane</keyword>
<keyword evidence="3" id="KW-1185">Reference proteome</keyword>
<gene>
    <name evidence="2" type="ORF">QCO44_02560</name>
</gene>
<dbReference type="RefSeq" id="WP_368846262.1">
    <property type="nucleotide sequence ID" value="NZ_CP194411.1"/>
</dbReference>
<keyword evidence="1" id="KW-0472">Membrane</keyword>